<dbReference type="Proteomes" id="UP001187315">
    <property type="component" value="Unassembled WGS sequence"/>
</dbReference>
<feature type="region of interest" description="Disordered" evidence="1">
    <location>
        <begin position="1"/>
        <end position="37"/>
    </location>
</feature>
<reference evidence="2" key="1">
    <citation type="submission" date="2023-08" db="EMBL/GenBank/DDBJ databases">
        <title>Pelteobagrus vachellii genome.</title>
        <authorList>
            <person name="Liu H."/>
        </authorList>
    </citation>
    <scope>NUCLEOTIDE SEQUENCE</scope>
    <source>
        <strain evidence="2">PRFRI_2022a</strain>
        <tissue evidence="2">Muscle</tissue>
    </source>
</reference>
<dbReference type="EMBL" id="JAVHJS010000025">
    <property type="protein sequence ID" value="KAK2816129.1"/>
    <property type="molecule type" value="Genomic_DNA"/>
</dbReference>
<gene>
    <name evidence="2" type="ORF">Q7C36_022400</name>
</gene>
<protein>
    <submittedName>
        <fullName evidence="2">Uncharacterized protein</fullName>
    </submittedName>
</protein>
<proteinExistence type="predicted"/>
<keyword evidence="3" id="KW-1185">Reference proteome</keyword>
<organism evidence="2 3">
    <name type="scientific">Tachysurus vachellii</name>
    <name type="common">Darkbarbel catfish</name>
    <name type="synonym">Pelteobagrus vachellii</name>
    <dbReference type="NCBI Taxonomy" id="175792"/>
    <lineage>
        <taxon>Eukaryota</taxon>
        <taxon>Metazoa</taxon>
        <taxon>Chordata</taxon>
        <taxon>Craniata</taxon>
        <taxon>Vertebrata</taxon>
        <taxon>Euteleostomi</taxon>
        <taxon>Actinopterygii</taxon>
        <taxon>Neopterygii</taxon>
        <taxon>Teleostei</taxon>
        <taxon>Ostariophysi</taxon>
        <taxon>Siluriformes</taxon>
        <taxon>Bagridae</taxon>
        <taxon>Tachysurus</taxon>
    </lineage>
</organism>
<comment type="caution">
    <text evidence="2">The sequence shown here is derived from an EMBL/GenBank/DDBJ whole genome shotgun (WGS) entry which is preliminary data.</text>
</comment>
<sequence>MLNVVEGTSVTQHNAAASRSLSRETTTSAQDLTPPHLTLPHLTSPTACPSDGLIHPGVSRGFKAEGTEACEKSRSESCVSTRNTGRGRGEKEVMRLKLPVLHLAQRCLCSGVDWNFPPQCDIAKLSTCTTCR</sequence>
<evidence type="ECO:0000313" key="2">
    <source>
        <dbReference type="EMBL" id="KAK2816129.1"/>
    </source>
</evidence>
<dbReference type="AlphaFoldDB" id="A0AA88J053"/>
<evidence type="ECO:0000256" key="1">
    <source>
        <dbReference type="SAM" id="MobiDB-lite"/>
    </source>
</evidence>
<name>A0AA88J053_TACVA</name>
<feature type="compositionally biased region" description="Polar residues" evidence="1">
    <location>
        <begin position="1"/>
        <end position="31"/>
    </location>
</feature>
<accession>A0AA88J053</accession>
<evidence type="ECO:0000313" key="3">
    <source>
        <dbReference type="Proteomes" id="UP001187315"/>
    </source>
</evidence>